<dbReference type="InterPro" id="IPR013094">
    <property type="entry name" value="AB_hydrolase_3"/>
</dbReference>
<protein>
    <recommendedName>
        <fullName evidence="3">Reverse transcriptase domain-containing protein</fullName>
    </recommendedName>
</protein>
<reference evidence="4 5" key="1">
    <citation type="submission" date="2023-08" db="EMBL/GenBank/DDBJ databases">
        <title>A Necator americanus chromosomal reference genome.</title>
        <authorList>
            <person name="Ilik V."/>
            <person name="Petrzelkova K.J."/>
            <person name="Pardy F."/>
            <person name="Fuh T."/>
            <person name="Niatou-Singa F.S."/>
            <person name="Gouil Q."/>
            <person name="Baker L."/>
            <person name="Ritchie M.E."/>
            <person name="Jex A.R."/>
            <person name="Gazzola D."/>
            <person name="Li H."/>
            <person name="Toshio Fujiwara R."/>
            <person name="Zhan B."/>
            <person name="Aroian R.V."/>
            <person name="Pafco B."/>
            <person name="Schwarz E.M."/>
        </authorList>
    </citation>
    <scope>NUCLEOTIDE SEQUENCE [LARGE SCALE GENOMIC DNA]</scope>
    <source>
        <strain evidence="4 5">Aroian</strain>
        <tissue evidence="4">Whole animal</tissue>
    </source>
</reference>
<keyword evidence="2" id="KW-0812">Transmembrane</keyword>
<dbReference type="InterPro" id="IPR033140">
    <property type="entry name" value="Lipase_GDXG_put_SER_AS"/>
</dbReference>
<feature type="active site" evidence="1">
    <location>
        <position position="189"/>
    </location>
</feature>
<dbReference type="CDD" id="cd01650">
    <property type="entry name" value="RT_nLTR_like"/>
    <property type="match status" value="1"/>
</dbReference>
<gene>
    <name evidence="4" type="primary">Necator_chrX.g21800</name>
    <name evidence="4" type="ORF">RB195_021639</name>
</gene>
<dbReference type="SUPFAM" id="SSF53474">
    <property type="entry name" value="alpha/beta-Hydrolases"/>
    <property type="match status" value="1"/>
</dbReference>
<dbReference type="PROSITE" id="PS01174">
    <property type="entry name" value="LIPASE_GDXG_SER"/>
    <property type="match status" value="1"/>
</dbReference>
<name>A0ABR1EC10_NECAM</name>
<organism evidence="4 5">
    <name type="scientific">Necator americanus</name>
    <name type="common">Human hookworm</name>
    <dbReference type="NCBI Taxonomy" id="51031"/>
    <lineage>
        <taxon>Eukaryota</taxon>
        <taxon>Metazoa</taxon>
        <taxon>Ecdysozoa</taxon>
        <taxon>Nematoda</taxon>
        <taxon>Chromadorea</taxon>
        <taxon>Rhabditida</taxon>
        <taxon>Rhabditina</taxon>
        <taxon>Rhabditomorpha</taxon>
        <taxon>Strongyloidea</taxon>
        <taxon>Ancylostomatidae</taxon>
        <taxon>Bunostominae</taxon>
        <taxon>Necator</taxon>
    </lineage>
</organism>
<dbReference type="Gene3D" id="3.30.70.270">
    <property type="match status" value="1"/>
</dbReference>
<keyword evidence="5" id="KW-1185">Reference proteome</keyword>
<keyword evidence="2" id="KW-0472">Membrane</keyword>
<feature type="domain" description="Reverse transcriptase" evidence="3">
    <location>
        <begin position="589"/>
        <end position="840"/>
    </location>
</feature>
<dbReference type="InterPro" id="IPR043128">
    <property type="entry name" value="Rev_trsase/Diguanyl_cyclase"/>
</dbReference>
<dbReference type="InterPro" id="IPR043502">
    <property type="entry name" value="DNA/RNA_pol_sf"/>
</dbReference>
<evidence type="ECO:0000313" key="4">
    <source>
        <dbReference type="EMBL" id="KAK6760224.1"/>
    </source>
</evidence>
<dbReference type="SUPFAM" id="SSF56672">
    <property type="entry name" value="DNA/RNA polymerases"/>
    <property type="match status" value="1"/>
</dbReference>
<dbReference type="PANTHER" id="PTHR47027:SF28">
    <property type="entry name" value="ENDONUCLEASE-REVERSE TRANSCRIPTASE"/>
    <property type="match status" value="1"/>
</dbReference>
<evidence type="ECO:0000256" key="2">
    <source>
        <dbReference type="SAM" id="Phobius"/>
    </source>
</evidence>
<comment type="caution">
    <text evidence="4">The sequence shown here is derived from an EMBL/GenBank/DDBJ whole genome shotgun (WGS) entry which is preliminary data.</text>
</comment>
<evidence type="ECO:0000259" key="3">
    <source>
        <dbReference type="PROSITE" id="PS50878"/>
    </source>
</evidence>
<feature type="transmembrane region" description="Helical" evidence="2">
    <location>
        <begin position="6"/>
        <end position="25"/>
    </location>
</feature>
<dbReference type="InterPro" id="IPR000477">
    <property type="entry name" value="RT_dom"/>
</dbReference>
<accession>A0ABR1EC10</accession>
<sequence>MWLLLYWATVILFFLTALFLLYIPLPADISDRKKLQLFEFLLRIGYEYPGDFIEFVFGPRVRNQYIRLLIAIGYIIPWPTPSFVKITNECIGGTKVRVYTPKEKKSSAALVFIHGGGWATMRAGYYDDLMCKFVRRLGVTVFSIDYRLAPEYPFPYPLDDCEAVVNDLYHDSYTRFNIDRDKICIAGDSAGGNLAAAVTQRLARRNENFVKCQVLIYPVIHVFSFQLPSYMAYYEKYNGTSLLNPRAMARWILLYLGLPAHKRNVEKVTSNQHISKKLCSTPEMQQLLGDSTPVSRRKMDLSEEPEKDDEALFRTFATKGTSPDVSPLFGISKDLPPAFVLTAEFDVLRDEGIQYARKLQEQGVQCDWKHYKTAFHGHIGLTINVQLKVFDAIESLYDTTSQDEKLDSHGFCYEIKRKIPTSKPKYKLWWRTRQPQDRGAYLAATREAKKAVSKANSDRYKAVYDMLDTGEGERSVYRLVRARHRSTLDMEHTKIVKGADGAVLRRSSQILERWREYYNHLCNEEFCRPPIPTVPSVEGPVLPITAVEVSAALTKMKSNKATGPDDIPADVWKLLGDRGSMWLATLFKKIVAEGRTPDVRQNSVTVPVWKGKGDIADCTSYRPIRLLCHTMKVFERVLETRLRKIVSVSLNQCGFVNDCSTVDAIHAVQILLEKHREKNRSVHLAFLDLEKAFDRVPHELLWMSMRSHRVPEEYVRWTKLLYAKPTSVVRYAAGTSRPFPVQVGIHQGSSLSPLLFILCMDTITKEIQKQHPWTLLFADDVMLASESRDDLQKQVQSWKDQLQQYGLRLNTSKTGYMDRGWFNSTELNKVNYFKYLGFKVTSTGDIDQKGRARVNAAWMKWKMATGDGCASCCPLRMRVLHAMEMRMLRWTIGVTLKEKVSNDTVRSIFGVVPITEKMKEARLRWFGHVLQREEDSVAKTALKLDVSGVRPRGRPKIRWLDRVKLDMIDARLCTADAMDRTK</sequence>
<dbReference type="EMBL" id="JAVFWL010000006">
    <property type="protein sequence ID" value="KAK6760224.1"/>
    <property type="molecule type" value="Genomic_DNA"/>
</dbReference>
<dbReference type="InterPro" id="IPR029058">
    <property type="entry name" value="AB_hydrolase_fold"/>
</dbReference>
<dbReference type="PANTHER" id="PTHR47027">
    <property type="entry name" value="REVERSE TRANSCRIPTASE DOMAIN-CONTAINING PROTEIN"/>
    <property type="match status" value="1"/>
</dbReference>
<dbReference type="Pfam" id="PF07859">
    <property type="entry name" value="Abhydrolase_3"/>
    <property type="match status" value="2"/>
</dbReference>
<evidence type="ECO:0000313" key="5">
    <source>
        <dbReference type="Proteomes" id="UP001303046"/>
    </source>
</evidence>
<keyword evidence="2" id="KW-1133">Transmembrane helix</keyword>
<dbReference type="Pfam" id="PF00078">
    <property type="entry name" value="RVT_1"/>
    <property type="match status" value="1"/>
</dbReference>
<dbReference type="Gene3D" id="3.40.50.1820">
    <property type="entry name" value="alpha/beta hydrolase"/>
    <property type="match status" value="1"/>
</dbReference>
<proteinExistence type="predicted"/>
<dbReference type="PROSITE" id="PS50878">
    <property type="entry name" value="RT_POL"/>
    <property type="match status" value="1"/>
</dbReference>
<evidence type="ECO:0000256" key="1">
    <source>
        <dbReference type="PROSITE-ProRule" id="PRU10038"/>
    </source>
</evidence>
<dbReference type="Proteomes" id="UP001303046">
    <property type="component" value="Unassembled WGS sequence"/>
</dbReference>